<proteinExistence type="predicted"/>
<comment type="caution">
    <text evidence="1">The sequence shown here is derived from an EMBL/GenBank/DDBJ whole genome shotgun (WGS) entry which is preliminary data.</text>
</comment>
<organism evidence="1 2">
    <name type="scientific">Dallia pectoralis</name>
    <name type="common">Alaska blackfish</name>
    <dbReference type="NCBI Taxonomy" id="75939"/>
    <lineage>
        <taxon>Eukaryota</taxon>
        <taxon>Metazoa</taxon>
        <taxon>Chordata</taxon>
        <taxon>Craniata</taxon>
        <taxon>Vertebrata</taxon>
        <taxon>Euteleostomi</taxon>
        <taxon>Actinopterygii</taxon>
        <taxon>Neopterygii</taxon>
        <taxon>Teleostei</taxon>
        <taxon>Protacanthopterygii</taxon>
        <taxon>Esociformes</taxon>
        <taxon>Umbridae</taxon>
        <taxon>Dallia</taxon>
    </lineage>
</organism>
<evidence type="ECO:0000313" key="2">
    <source>
        <dbReference type="Proteomes" id="UP001157502"/>
    </source>
</evidence>
<evidence type="ECO:0000313" key="1">
    <source>
        <dbReference type="EMBL" id="KAJ7996085.1"/>
    </source>
</evidence>
<accession>A0ACC2FXL1</accession>
<sequence length="181" mass="20228">MPTNQSVSVPQRPQQQLKECALCPCEYQAARHDATTRADLVRTKQPDGFYRMCLTFSEALQPVRQVARQEAHRQNPRKILQCSANPLATQCPVLLRNRGVSRSSVSLCMLTDWARGAVRPGCRYHPSPCHWPMFCWEGSRQLLGSELHPNSPNLGSHGTIILYPPPPATQDGKSLTLQSVN</sequence>
<name>A0ACC2FXL1_DALPE</name>
<reference evidence="1" key="1">
    <citation type="submission" date="2021-05" db="EMBL/GenBank/DDBJ databases">
        <authorList>
            <person name="Pan Q."/>
            <person name="Jouanno E."/>
            <person name="Zahm M."/>
            <person name="Klopp C."/>
            <person name="Cabau C."/>
            <person name="Louis A."/>
            <person name="Berthelot C."/>
            <person name="Parey E."/>
            <person name="Roest Crollius H."/>
            <person name="Montfort J."/>
            <person name="Robinson-Rechavi M."/>
            <person name="Bouchez O."/>
            <person name="Lampietro C."/>
            <person name="Lopez Roques C."/>
            <person name="Donnadieu C."/>
            <person name="Postlethwait J."/>
            <person name="Bobe J."/>
            <person name="Dillon D."/>
            <person name="Chandos A."/>
            <person name="von Hippel F."/>
            <person name="Guiguen Y."/>
        </authorList>
    </citation>
    <scope>NUCLEOTIDE SEQUENCE</scope>
    <source>
        <strain evidence="1">YG-Jan2019</strain>
    </source>
</reference>
<gene>
    <name evidence="1" type="ORF">DPEC_G00233420</name>
</gene>
<protein>
    <submittedName>
        <fullName evidence="1">Uncharacterized protein</fullName>
    </submittedName>
</protein>
<dbReference type="Proteomes" id="UP001157502">
    <property type="component" value="Chromosome 20"/>
</dbReference>
<dbReference type="EMBL" id="CM055747">
    <property type="protein sequence ID" value="KAJ7996085.1"/>
    <property type="molecule type" value="Genomic_DNA"/>
</dbReference>
<keyword evidence="2" id="KW-1185">Reference proteome</keyword>